<evidence type="ECO:0000313" key="2">
    <source>
        <dbReference type="EMBL" id="NVM96754.1"/>
    </source>
</evidence>
<keyword evidence="1" id="KW-0472">Membrane</keyword>
<keyword evidence="1" id="KW-0812">Transmembrane</keyword>
<protein>
    <submittedName>
        <fullName evidence="2">Uncharacterized protein</fullName>
    </submittedName>
</protein>
<comment type="caution">
    <text evidence="2">The sequence shown here is derived from an EMBL/GenBank/DDBJ whole genome shotgun (WGS) entry which is preliminary data.</text>
</comment>
<organism evidence="2 3">
    <name type="scientific">Arthrobacter wenxiniae</name>
    <dbReference type="NCBI Taxonomy" id="2713570"/>
    <lineage>
        <taxon>Bacteria</taxon>
        <taxon>Bacillati</taxon>
        <taxon>Actinomycetota</taxon>
        <taxon>Actinomycetes</taxon>
        <taxon>Micrococcales</taxon>
        <taxon>Micrococcaceae</taxon>
        <taxon>Arthrobacter</taxon>
    </lineage>
</organism>
<reference evidence="2 3" key="1">
    <citation type="submission" date="2020-02" db="EMBL/GenBank/DDBJ databases">
        <title>Genome sequence of strain AETb3-4.</title>
        <authorList>
            <person name="Gao J."/>
            <person name="Zhang X."/>
        </authorList>
    </citation>
    <scope>NUCLEOTIDE SEQUENCE [LARGE SCALE GENOMIC DNA]</scope>
    <source>
        <strain evidence="2 3">AETb3-4</strain>
    </source>
</reference>
<name>A0A7Y7IJS5_9MICC</name>
<evidence type="ECO:0000256" key="1">
    <source>
        <dbReference type="SAM" id="Phobius"/>
    </source>
</evidence>
<dbReference type="EMBL" id="JAAMFM010000039">
    <property type="protein sequence ID" value="NVM96754.1"/>
    <property type="molecule type" value="Genomic_DNA"/>
</dbReference>
<accession>A0A7Y7IJS5</accession>
<gene>
    <name evidence="2" type="ORF">G6034_17960</name>
</gene>
<proteinExistence type="predicted"/>
<dbReference type="Proteomes" id="UP000543556">
    <property type="component" value="Unassembled WGS sequence"/>
</dbReference>
<dbReference type="RefSeq" id="WP_176636468.1">
    <property type="nucleotide sequence ID" value="NZ_JAAMFM010000039.1"/>
</dbReference>
<feature type="transmembrane region" description="Helical" evidence="1">
    <location>
        <begin position="23"/>
        <end position="39"/>
    </location>
</feature>
<keyword evidence="3" id="KW-1185">Reference proteome</keyword>
<sequence length="75" mass="7977">MDIIAVGLLIALAAVRPQASVLLWLFALVWTVVAVGRGINEHRARTVDVAARSWAANCSNRRSGSSGTGEFKAMP</sequence>
<keyword evidence="1" id="KW-1133">Transmembrane helix</keyword>
<dbReference type="AlphaFoldDB" id="A0A7Y7IJS5"/>
<evidence type="ECO:0000313" key="3">
    <source>
        <dbReference type="Proteomes" id="UP000543556"/>
    </source>
</evidence>